<dbReference type="STRING" id="1232683.ADIMK_1126"/>
<dbReference type="InterPro" id="IPR058792">
    <property type="entry name" value="Beta-barrel_RND_2"/>
</dbReference>
<comment type="similarity">
    <text evidence="2">Belongs to the UPF0194 family.</text>
</comment>
<evidence type="ECO:0000256" key="5">
    <source>
        <dbReference type="ARBA" id="ARBA00023054"/>
    </source>
</evidence>
<evidence type="ECO:0000313" key="9">
    <source>
        <dbReference type="EMBL" id="KEA64673.1"/>
    </source>
</evidence>
<name>A0A081G1L8_9GAMM</name>
<dbReference type="PATRIC" id="fig|1232683.4.peg.1116"/>
<dbReference type="Proteomes" id="UP000028252">
    <property type="component" value="Unassembled WGS sequence"/>
</dbReference>
<dbReference type="InterPro" id="IPR050465">
    <property type="entry name" value="UPF0194_transport"/>
</dbReference>
<evidence type="ECO:0000256" key="2">
    <source>
        <dbReference type="ARBA" id="ARBA00010602"/>
    </source>
</evidence>
<dbReference type="Pfam" id="PF25881">
    <property type="entry name" value="HH_YBHG"/>
    <property type="match status" value="1"/>
</dbReference>
<comment type="subcellular location">
    <subcellularLocation>
        <location evidence="1">Periplasm</location>
    </subcellularLocation>
</comment>
<reference evidence="9 10" key="1">
    <citation type="submission" date="2014-04" db="EMBL/GenBank/DDBJ databases">
        <title>Marinobacterium kochiensis sp. nov., isolated from sediment sample collected from Kochi backwaters in Kerala, India.</title>
        <authorList>
            <person name="Singh A."/>
            <person name="Pinnaka A.K."/>
        </authorList>
    </citation>
    <scope>NUCLEOTIDE SEQUENCE [LARGE SCALE GENOMIC DNA]</scope>
    <source>
        <strain evidence="9 10">AK27</strain>
    </source>
</reference>
<evidence type="ECO:0000259" key="7">
    <source>
        <dbReference type="Pfam" id="PF25881"/>
    </source>
</evidence>
<evidence type="ECO:0000259" key="8">
    <source>
        <dbReference type="Pfam" id="PF25954"/>
    </source>
</evidence>
<feature type="domain" description="YbhG-like alpha-helical hairpin" evidence="7">
    <location>
        <begin position="74"/>
        <end position="202"/>
    </location>
</feature>
<dbReference type="eggNOG" id="COG0845">
    <property type="taxonomic scope" value="Bacteria"/>
</dbReference>
<dbReference type="GO" id="GO:0030313">
    <property type="term" value="C:cell envelope"/>
    <property type="evidence" value="ECO:0007669"/>
    <property type="project" value="UniProtKB-SubCell"/>
</dbReference>
<dbReference type="Gene3D" id="2.40.30.170">
    <property type="match status" value="1"/>
</dbReference>
<keyword evidence="10" id="KW-1185">Reference proteome</keyword>
<evidence type="ECO:0000256" key="4">
    <source>
        <dbReference type="ARBA" id="ARBA00022764"/>
    </source>
</evidence>
<keyword evidence="3" id="KW-0732">Signal</keyword>
<protein>
    <submittedName>
        <fullName evidence="9">Putative membrane fusion protein (MFP) component of efflux pump, membrane anchor protein YbhG</fullName>
    </submittedName>
</protein>
<gene>
    <name evidence="9" type="ORF">ADIMK_1126</name>
</gene>
<dbReference type="RefSeq" id="WP_036184766.1">
    <property type="nucleotide sequence ID" value="NZ_JMQN01000015.1"/>
</dbReference>
<keyword evidence="5 6" id="KW-0175">Coiled coil</keyword>
<keyword evidence="4" id="KW-0574">Periplasm</keyword>
<dbReference type="InterPro" id="IPR059052">
    <property type="entry name" value="HH_YbhG-like"/>
</dbReference>
<dbReference type="PANTHER" id="PTHR32347">
    <property type="entry name" value="EFFLUX SYSTEM COMPONENT YKNX-RELATED"/>
    <property type="match status" value="1"/>
</dbReference>
<sequence length="338" mass="36943">MRKLVVLVLILGLATGFGWWHYNEPNQEDGSLVLHGNVDIRQVSLAFTLSERIVEMSVEEGDRVQAGQVLARLDTDTLSLQIARTRAAISAQQQQVQKLHKGSRREEIAQAQALVEAARADVELALSRLNRVKDVERATQGRGISAQDIDTASAQLKAARAQLANREQTQALAKAGPRVEDIAQAEAQLKALQADLALQQHQVALSTLKAPVDAVIRSRLLEPGDIASAQRPVYTLALSDPKWIRVYVSEPDLGRIRPGMTAQVFTDTDPENPVTGQVGYISSVAEFTPKTVQTESLRTALVYEVRIRVKDPADRLRLGMPATVRIETDASADDSGHS</sequence>
<dbReference type="Pfam" id="PF25954">
    <property type="entry name" value="Beta-barrel_RND_2"/>
    <property type="match status" value="1"/>
</dbReference>
<organism evidence="9 10">
    <name type="scientific">Marinobacterium lacunae</name>
    <dbReference type="NCBI Taxonomy" id="1232683"/>
    <lineage>
        <taxon>Bacteria</taxon>
        <taxon>Pseudomonadati</taxon>
        <taxon>Pseudomonadota</taxon>
        <taxon>Gammaproteobacteria</taxon>
        <taxon>Oceanospirillales</taxon>
        <taxon>Oceanospirillaceae</taxon>
        <taxon>Marinobacterium</taxon>
    </lineage>
</organism>
<evidence type="ECO:0000256" key="6">
    <source>
        <dbReference type="SAM" id="Coils"/>
    </source>
</evidence>
<dbReference type="PANTHER" id="PTHR32347:SF29">
    <property type="entry name" value="UPF0194 MEMBRANE PROTEIN YBHG"/>
    <property type="match status" value="1"/>
</dbReference>
<feature type="coiled-coil region" evidence="6">
    <location>
        <begin position="108"/>
        <end position="202"/>
    </location>
</feature>
<evidence type="ECO:0000313" key="10">
    <source>
        <dbReference type="Proteomes" id="UP000028252"/>
    </source>
</evidence>
<proteinExistence type="inferred from homology"/>
<comment type="caution">
    <text evidence="9">The sequence shown here is derived from an EMBL/GenBank/DDBJ whole genome shotgun (WGS) entry which is preliminary data.</text>
</comment>
<evidence type="ECO:0000256" key="3">
    <source>
        <dbReference type="ARBA" id="ARBA00022729"/>
    </source>
</evidence>
<feature type="domain" description="CusB-like beta-barrel" evidence="8">
    <location>
        <begin position="243"/>
        <end position="328"/>
    </location>
</feature>
<accession>A0A081G1L8</accession>
<dbReference type="SUPFAM" id="SSF111369">
    <property type="entry name" value="HlyD-like secretion proteins"/>
    <property type="match status" value="2"/>
</dbReference>
<evidence type="ECO:0000256" key="1">
    <source>
        <dbReference type="ARBA" id="ARBA00004418"/>
    </source>
</evidence>
<dbReference type="Gene3D" id="2.40.50.100">
    <property type="match status" value="2"/>
</dbReference>
<dbReference type="OrthoDB" id="9793801at2"/>
<dbReference type="AlphaFoldDB" id="A0A081G1L8"/>
<dbReference type="EMBL" id="JMQN01000015">
    <property type="protein sequence ID" value="KEA64673.1"/>
    <property type="molecule type" value="Genomic_DNA"/>
</dbReference>